<dbReference type="AlphaFoldDB" id="A0A0J8GVS7"/>
<evidence type="ECO:0000256" key="4">
    <source>
        <dbReference type="ARBA" id="ARBA00023308"/>
    </source>
</evidence>
<evidence type="ECO:0000256" key="1">
    <source>
        <dbReference type="ARBA" id="ARBA00022490"/>
    </source>
</evidence>
<dbReference type="Pfam" id="PF05336">
    <property type="entry name" value="rhaM"/>
    <property type="match status" value="1"/>
</dbReference>
<comment type="subcellular location">
    <subcellularLocation>
        <location evidence="5">Cytoplasm</location>
    </subcellularLocation>
</comment>
<dbReference type="UniPathway" id="UPA00125"/>
<comment type="caution">
    <text evidence="7">The sequence shown here is derived from an EMBL/GenBank/DDBJ whole genome shotgun (WGS) entry which is preliminary data.</text>
</comment>
<evidence type="ECO:0000256" key="3">
    <source>
        <dbReference type="ARBA" id="ARBA00023277"/>
    </source>
</evidence>
<keyword evidence="1 5" id="KW-0963">Cytoplasm</keyword>
<evidence type="ECO:0000313" key="8">
    <source>
        <dbReference type="Proteomes" id="UP000037600"/>
    </source>
</evidence>
<keyword evidence="4 5" id="KW-0684">Rhamnose metabolism</keyword>
<comment type="subunit">
    <text evidence="5">Homodimer.</text>
</comment>
<dbReference type="RefSeq" id="WP_048688803.1">
    <property type="nucleotide sequence ID" value="NZ_KQ130482.1"/>
</dbReference>
<feature type="binding site" evidence="5">
    <location>
        <begin position="76"/>
        <end position="77"/>
    </location>
    <ligand>
        <name>substrate</name>
    </ligand>
</feature>
<keyword evidence="2 5" id="KW-0413">Isomerase</keyword>
<dbReference type="EC" id="5.1.3.32" evidence="5 6"/>
<dbReference type="Gene3D" id="3.30.70.100">
    <property type="match status" value="1"/>
</dbReference>
<dbReference type="GO" id="GO:0062192">
    <property type="term" value="F:L-rhamnose mutarotase activity"/>
    <property type="evidence" value="ECO:0007669"/>
    <property type="project" value="UniProtKB-UniRule"/>
</dbReference>
<dbReference type="PANTHER" id="PTHR34389:SF2">
    <property type="entry name" value="L-RHAMNOSE MUTAROTASE"/>
    <property type="match status" value="1"/>
</dbReference>
<dbReference type="InterPro" id="IPR011008">
    <property type="entry name" value="Dimeric_a/b-barrel"/>
</dbReference>
<dbReference type="PATRIC" id="fig|1513271.3.peg.416"/>
<dbReference type="PANTHER" id="PTHR34389">
    <property type="entry name" value="L-RHAMNOSE MUTAROTASE"/>
    <property type="match status" value="1"/>
</dbReference>
<dbReference type="GO" id="GO:0005737">
    <property type="term" value="C:cytoplasm"/>
    <property type="evidence" value="ECO:0007669"/>
    <property type="project" value="UniProtKB-SubCell"/>
</dbReference>
<dbReference type="SUPFAM" id="SSF54909">
    <property type="entry name" value="Dimeric alpha+beta barrel"/>
    <property type="match status" value="1"/>
</dbReference>
<dbReference type="STRING" id="1513271.XM47_01970"/>
<sequence>MNKIGLTMSIYKDKADEYEKRHDEIWPELVDVLKAAGVEDYSIFLESETGKLFAVLKCESTDKVDELALNAVVQKWWAYMADIMDTNEDNSPVAKPLKQVFHLN</sequence>
<dbReference type="Proteomes" id="UP000037600">
    <property type="component" value="Unassembled WGS sequence"/>
</dbReference>
<gene>
    <name evidence="5" type="primary">rhaM</name>
    <name evidence="7" type="ORF">XM47_01970</name>
</gene>
<reference evidence="7 8" key="1">
    <citation type="submission" date="2015-04" db="EMBL/GenBank/DDBJ databases">
        <title>Draft Genome Sequence of the Novel Agar-Digesting Marine Bacterium Q1.</title>
        <authorList>
            <person name="Li Y."/>
            <person name="Li D."/>
            <person name="Chen G."/>
            <person name="Du Z."/>
        </authorList>
    </citation>
    <scope>NUCLEOTIDE SEQUENCE [LARGE SCALE GENOMIC DNA]</scope>
    <source>
        <strain evidence="7 8">Q1</strain>
    </source>
</reference>
<dbReference type="OrthoDB" id="9799608at2"/>
<feature type="binding site" evidence="5">
    <location>
        <position position="18"/>
    </location>
    <ligand>
        <name>substrate</name>
    </ligand>
</feature>
<evidence type="ECO:0000256" key="2">
    <source>
        <dbReference type="ARBA" id="ARBA00023235"/>
    </source>
</evidence>
<feature type="active site" description="Proton donor" evidence="5">
    <location>
        <position position="22"/>
    </location>
</feature>
<comment type="pathway">
    <text evidence="5">Carbohydrate metabolism; L-rhamnose metabolism.</text>
</comment>
<evidence type="ECO:0000256" key="6">
    <source>
        <dbReference type="NCBIfam" id="TIGR02625"/>
    </source>
</evidence>
<keyword evidence="8" id="KW-1185">Reference proteome</keyword>
<accession>A0A0J8GVS7</accession>
<proteinExistence type="inferred from homology"/>
<comment type="catalytic activity">
    <reaction evidence="5">
        <text>alpha-L-rhamnose = beta-L-rhamnose</text>
        <dbReference type="Rhea" id="RHEA:25584"/>
        <dbReference type="ChEBI" id="CHEBI:27586"/>
        <dbReference type="ChEBI" id="CHEBI:27907"/>
        <dbReference type="EC" id="5.1.3.32"/>
    </reaction>
</comment>
<dbReference type="HAMAP" id="MF_01663">
    <property type="entry name" value="L_rham_rotase"/>
    <property type="match status" value="1"/>
</dbReference>
<evidence type="ECO:0000313" key="7">
    <source>
        <dbReference type="EMBL" id="KMT66890.1"/>
    </source>
</evidence>
<comment type="function">
    <text evidence="5">Involved in the anomeric conversion of L-rhamnose.</text>
</comment>
<dbReference type="NCBIfam" id="TIGR02625">
    <property type="entry name" value="YiiL_rotase"/>
    <property type="match status" value="1"/>
</dbReference>
<dbReference type="InterPro" id="IPR013448">
    <property type="entry name" value="L-rhamnose_mutarotase"/>
</dbReference>
<dbReference type="GO" id="GO:0019301">
    <property type="term" value="P:rhamnose catabolic process"/>
    <property type="evidence" value="ECO:0007669"/>
    <property type="project" value="UniProtKB-UniRule"/>
</dbReference>
<dbReference type="EMBL" id="LAZL01000002">
    <property type="protein sequence ID" value="KMT66890.1"/>
    <property type="molecule type" value="Genomic_DNA"/>
</dbReference>
<comment type="similarity">
    <text evidence="5">Belongs to the rhamnose mutarotase family.</text>
</comment>
<dbReference type="InterPro" id="IPR008000">
    <property type="entry name" value="Rham/fucose_mutarotase"/>
</dbReference>
<evidence type="ECO:0000256" key="5">
    <source>
        <dbReference type="HAMAP-Rule" id="MF_01663"/>
    </source>
</evidence>
<feature type="binding site" evidence="5">
    <location>
        <position position="41"/>
    </location>
    <ligand>
        <name>substrate</name>
    </ligand>
</feature>
<protein>
    <recommendedName>
        <fullName evidence="5 6">L-rhamnose mutarotase</fullName>
        <ecNumber evidence="5 6">5.1.3.32</ecNumber>
    </recommendedName>
    <alternativeName>
        <fullName evidence="5">Rhamnose 1-epimerase</fullName>
    </alternativeName>
    <alternativeName>
        <fullName evidence="5">Type-3 mutarotase</fullName>
    </alternativeName>
</protein>
<name>A0A0J8GVS7_9ALTE</name>
<keyword evidence="3 5" id="KW-0119">Carbohydrate metabolism</keyword>
<organism evidence="7 8">
    <name type="scientific">Catenovulum maritimum</name>
    <dbReference type="NCBI Taxonomy" id="1513271"/>
    <lineage>
        <taxon>Bacteria</taxon>
        <taxon>Pseudomonadati</taxon>
        <taxon>Pseudomonadota</taxon>
        <taxon>Gammaproteobacteria</taxon>
        <taxon>Alteromonadales</taxon>
        <taxon>Alteromonadaceae</taxon>
        <taxon>Catenovulum</taxon>
    </lineage>
</organism>